<evidence type="ECO:0000256" key="12">
    <source>
        <dbReference type="ARBA" id="ARBA00022989"/>
    </source>
</evidence>
<dbReference type="RefSeq" id="WP_119830338.1">
    <property type="nucleotide sequence ID" value="NZ_QYUL01000001.1"/>
</dbReference>
<evidence type="ECO:0000256" key="15">
    <source>
        <dbReference type="ARBA" id="ARBA00032605"/>
    </source>
</evidence>
<evidence type="ECO:0000256" key="17">
    <source>
        <dbReference type="ARBA" id="ARBA00048623"/>
    </source>
</evidence>
<keyword evidence="10 19" id="KW-0812">Transmembrane</keyword>
<evidence type="ECO:0000256" key="8">
    <source>
        <dbReference type="ARBA" id="ARBA00022573"/>
    </source>
</evidence>
<evidence type="ECO:0000256" key="7">
    <source>
        <dbReference type="ARBA" id="ARBA00022475"/>
    </source>
</evidence>
<gene>
    <name evidence="19 20" type="primary">cobS</name>
    <name evidence="20" type="ORF">D3877_09390</name>
</gene>
<dbReference type="UniPathway" id="UPA00148">
    <property type="reaction ID" value="UER00238"/>
</dbReference>
<evidence type="ECO:0000256" key="9">
    <source>
        <dbReference type="ARBA" id="ARBA00022679"/>
    </source>
</evidence>
<evidence type="ECO:0000256" key="3">
    <source>
        <dbReference type="ARBA" id="ARBA00004663"/>
    </source>
</evidence>
<accession>A0A418W3V4</accession>
<dbReference type="EMBL" id="QYUL01000001">
    <property type="protein sequence ID" value="RJF84700.1"/>
    <property type="molecule type" value="Genomic_DNA"/>
</dbReference>
<keyword evidence="8 19" id="KW-0169">Cobalamin biosynthesis</keyword>
<evidence type="ECO:0000313" key="20">
    <source>
        <dbReference type="EMBL" id="RJF84700.1"/>
    </source>
</evidence>
<dbReference type="EC" id="2.7.8.26" evidence="5 19"/>
<dbReference type="InterPro" id="IPR003805">
    <property type="entry name" value="CobS"/>
</dbReference>
<evidence type="ECO:0000256" key="6">
    <source>
        <dbReference type="ARBA" id="ARBA00015850"/>
    </source>
</evidence>
<keyword evidence="7 19" id="KW-1003">Cell membrane</keyword>
<comment type="subcellular location">
    <subcellularLocation>
        <location evidence="2 19">Cell membrane</location>
        <topology evidence="2 19">Multi-pass membrane protein</topology>
    </subcellularLocation>
</comment>
<name>A0A418W3V4_9PROT</name>
<dbReference type="OrthoDB" id="9794626at2"/>
<evidence type="ECO:0000256" key="5">
    <source>
        <dbReference type="ARBA" id="ARBA00013200"/>
    </source>
</evidence>
<feature type="transmembrane region" description="Helical" evidence="19">
    <location>
        <begin position="247"/>
        <end position="268"/>
    </location>
</feature>
<reference evidence="20 21" key="1">
    <citation type="submission" date="2018-09" db="EMBL/GenBank/DDBJ databases">
        <authorList>
            <person name="Zhu H."/>
        </authorList>
    </citation>
    <scope>NUCLEOTIDE SEQUENCE [LARGE SCALE GENOMIC DNA]</scope>
    <source>
        <strain evidence="20 21">K2W22B-5</strain>
    </source>
</reference>
<dbReference type="NCBIfam" id="TIGR00317">
    <property type="entry name" value="cobS"/>
    <property type="match status" value="1"/>
</dbReference>
<dbReference type="PANTHER" id="PTHR34148">
    <property type="entry name" value="ADENOSYLCOBINAMIDE-GDP RIBAZOLETRANSFERASE"/>
    <property type="match status" value="1"/>
</dbReference>
<dbReference type="GO" id="GO:0008818">
    <property type="term" value="F:cobalamin 5'-phosphate synthase activity"/>
    <property type="evidence" value="ECO:0007669"/>
    <property type="project" value="UniProtKB-UniRule"/>
</dbReference>
<comment type="catalytic activity">
    <reaction evidence="17 19">
        <text>alpha-ribazole + adenosylcob(III)inamide-GDP = adenosylcob(III)alamin + GMP + H(+)</text>
        <dbReference type="Rhea" id="RHEA:16049"/>
        <dbReference type="ChEBI" id="CHEBI:10329"/>
        <dbReference type="ChEBI" id="CHEBI:15378"/>
        <dbReference type="ChEBI" id="CHEBI:18408"/>
        <dbReference type="ChEBI" id="CHEBI:58115"/>
        <dbReference type="ChEBI" id="CHEBI:60487"/>
        <dbReference type="EC" id="2.7.8.26"/>
    </reaction>
</comment>
<dbReference type="Proteomes" id="UP000283458">
    <property type="component" value="Unassembled WGS sequence"/>
</dbReference>
<keyword evidence="13 19" id="KW-0472">Membrane</keyword>
<keyword evidence="12 19" id="KW-1133">Transmembrane helix</keyword>
<keyword evidence="9 19" id="KW-0808">Transferase</keyword>
<comment type="pathway">
    <text evidence="3 19">Cofactor biosynthesis; adenosylcobalamin biosynthesis; adenosylcobalamin from cob(II)yrinate a,c-diamide: step 7/7.</text>
</comment>
<feature type="transmembrane region" description="Helical" evidence="19">
    <location>
        <begin position="122"/>
        <end position="145"/>
    </location>
</feature>
<evidence type="ECO:0000256" key="18">
    <source>
        <dbReference type="ARBA" id="ARBA00049504"/>
    </source>
</evidence>
<comment type="function">
    <text evidence="14 19">Joins adenosylcobinamide-GDP and alpha-ribazole to generate adenosylcobalamin (Ado-cobalamin). Also synthesizes adenosylcobalamin 5'-phosphate from adenosylcobinamide-GDP and alpha-ribazole 5'-phosphate.</text>
</comment>
<comment type="similarity">
    <text evidence="4 19">Belongs to the CobS family.</text>
</comment>
<dbReference type="Pfam" id="PF02654">
    <property type="entry name" value="CobS"/>
    <property type="match status" value="1"/>
</dbReference>
<feature type="transmembrane region" description="Helical" evidence="19">
    <location>
        <begin position="216"/>
        <end position="235"/>
    </location>
</feature>
<dbReference type="GO" id="GO:0009236">
    <property type="term" value="P:cobalamin biosynthetic process"/>
    <property type="evidence" value="ECO:0007669"/>
    <property type="project" value="UniProtKB-UniRule"/>
</dbReference>
<dbReference type="AlphaFoldDB" id="A0A418W3V4"/>
<organism evidence="20 21">
    <name type="scientific">Azospirillum cavernae</name>
    <dbReference type="NCBI Taxonomy" id="2320860"/>
    <lineage>
        <taxon>Bacteria</taxon>
        <taxon>Pseudomonadati</taxon>
        <taxon>Pseudomonadota</taxon>
        <taxon>Alphaproteobacteria</taxon>
        <taxon>Rhodospirillales</taxon>
        <taxon>Azospirillaceae</taxon>
        <taxon>Azospirillum</taxon>
    </lineage>
</organism>
<dbReference type="HAMAP" id="MF_00719">
    <property type="entry name" value="CobS"/>
    <property type="match status" value="1"/>
</dbReference>
<feature type="transmembrane region" description="Helical" evidence="19">
    <location>
        <begin position="192"/>
        <end position="210"/>
    </location>
</feature>
<evidence type="ECO:0000256" key="14">
    <source>
        <dbReference type="ARBA" id="ARBA00025228"/>
    </source>
</evidence>
<sequence length="270" mass="26479">MLQIDTAPPAPPPRHIQDAALALVFLTRLPLPIAGPLAEGAAARAMGWFPLVGGLVGLVGGLVTALASLAHLPPLACALLGLAAMVWLTGGLHEDGGADVADGFGGGRDVARKLEIMRDSRVGSYGVLALIFSVGLRAAAIAALLVAGPGAVIAGLVAAGALSRAGLAALADRLPPARRDGLAAAQGKPTKTTVWLAGALGGGIALLALASLALGWLALPAALAAAGATGLMAALARRQIGGHTGDVFGAAQQVAEIAALLTLTAWMAGS</sequence>
<evidence type="ECO:0000256" key="16">
    <source>
        <dbReference type="ARBA" id="ARBA00032853"/>
    </source>
</evidence>
<dbReference type="GO" id="GO:0051073">
    <property type="term" value="F:adenosylcobinamide-GDP ribazoletransferase activity"/>
    <property type="evidence" value="ECO:0007669"/>
    <property type="project" value="UniProtKB-UniRule"/>
</dbReference>
<dbReference type="GO" id="GO:0005886">
    <property type="term" value="C:plasma membrane"/>
    <property type="evidence" value="ECO:0007669"/>
    <property type="project" value="UniProtKB-SubCell"/>
</dbReference>
<keyword evidence="21" id="KW-1185">Reference proteome</keyword>
<evidence type="ECO:0000256" key="4">
    <source>
        <dbReference type="ARBA" id="ARBA00010561"/>
    </source>
</evidence>
<evidence type="ECO:0000256" key="11">
    <source>
        <dbReference type="ARBA" id="ARBA00022842"/>
    </source>
</evidence>
<comment type="caution">
    <text evidence="20">The sequence shown here is derived from an EMBL/GenBank/DDBJ whole genome shotgun (WGS) entry which is preliminary data.</text>
</comment>
<evidence type="ECO:0000256" key="10">
    <source>
        <dbReference type="ARBA" id="ARBA00022692"/>
    </source>
</evidence>
<dbReference type="PANTHER" id="PTHR34148:SF1">
    <property type="entry name" value="ADENOSYLCOBINAMIDE-GDP RIBAZOLETRANSFERASE"/>
    <property type="match status" value="1"/>
</dbReference>
<feature type="transmembrane region" description="Helical" evidence="19">
    <location>
        <begin position="151"/>
        <end position="171"/>
    </location>
</feature>
<comment type="cofactor">
    <cofactor evidence="1 19">
        <name>Mg(2+)</name>
        <dbReference type="ChEBI" id="CHEBI:18420"/>
    </cofactor>
</comment>
<evidence type="ECO:0000256" key="13">
    <source>
        <dbReference type="ARBA" id="ARBA00023136"/>
    </source>
</evidence>
<evidence type="ECO:0000256" key="1">
    <source>
        <dbReference type="ARBA" id="ARBA00001946"/>
    </source>
</evidence>
<evidence type="ECO:0000313" key="21">
    <source>
        <dbReference type="Proteomes" id="UP000283458"/>
    </source>
</evidence>
<feature type="transmembrane region" description="Helical" evidence="19">
    <location>
        <begin position="45"/>
        <end position="66"/>
    </location>
</feature>
<keyword evidence="11 19" id="KW-0460">Magnesium</keyword>
<protein>
    <recommendedName>
        <fullName evidence="6 19">Adenosylcobinamide-GDP ribazoletransferase</fullName>
        <ecNumber evidence="5 19">2.7.8.26</ecNumber>
    </recommendedName>
    <alternativeName>
        <fullName evidence="16 19">Cobalamin synthase</fullName>
    </alternativeName>
    <alternativeName>
        <fullName evidence="15 19">Cobalamin-5'-phosphate synthase</fullName>
    </alternativeName>
</protein>
<evidence type="ECO:0000256" key="2">
    <source>
        <dbReference type="ARBA" id="ARBA00004651"/>
    </source>
</evidence>
<proteinExistence type="inferred from homology"/>
<comment type="catalytic activity">
    <reaction evidence="18 19">
        <text>alpha-ribazole 5'-phosphate + adenosylcob(III)inamide-GDP = adenosylcob(III)alamin 5'-phosphate + GMP + H(+)</text>
        <dbReference type="Rhea" id="RHEA:23560"/>
        <dbReference type="ChEBI" id="CHEBI:15378"/>
        <dbReference type="ChEBI" id="CHEBI:57918"/>
        <dbReference type="ChEBI" id="CHEBI:58115"/>
        <dbReference type="ChEBI" id="CHEBI:60487"/>
        <dbReference type="ChEBI" id="CHEBI:60493"/>
        <dbReference type="EC" id="2.7.8.26"/>
    </reaction>
</comment>
<evidence type="ECO:0000256" key="19">
    <source>
        <dbReference type="HAMAP-Rule" id="MF_00719"/>
    </source>
</evidence>